<keyword evidence="12 15" id="KW-1015">Disulfide bond</keyword>
<keyword evidence="8 15" id="KW-0479">Metal-binding</keyword>
<evidence type="ECO:0000256" key="16">
    <source>
        <dbReference type="SAM" id="MobiDB-lite"/>
    </source>
</evidence>
<keyword evidence="14" id="KW-0449">Lipoprotein</keyword>
<organism evidence="19 20">
    <name type="scientific">Aspergillus lucknowensis</name>
    <dbReference type="NCBI Taxonomy" id="176173"/>
    <lineage>
        <taxon>Eukaryota</taxon>
        <taxon>Fungi</taxon>
        <taxon>Dikarya</taxon>
        <taxon>Ascomycota</taxon>
        <taxon>Pezizomycotina</taxon>
        <taxon>Eurotiomycetes</taxon>
        <taxon>Eurotiomycetidae</taxon>
        <taxon>Eurotiales</taxon>
        <taxon>Aspergillaceae</taxon>
        <taxon>Aspergillus</taxon>
        <taxon>Aspergillus subgen. Nidulantes</taxon>
    </lineage>
</organism>
<keyword evidence="7" id="KW-0336">GPI-anchor</keyword>
<name>A0ABR4LJ80_9EURO</name>
<evidence type="ECO:0000256" key="6">
    <source>
        <dbReference type="ARBA" id="ARBA00022617"/>
    </source>
</evidence>
<protein>
    <recommendedName>
        <fullName evidence="18">CFEM domain-containing protein</fullName>
    </recommendedName>
</protein>
<dbReference type="Proteomes" id="UP001610432">
    <property type="component" value="Unassembled WGS sequence"/>
</dbReference>
<evidence type="ECO:0000256" key="2">
    <source>
        <dbReference type="ARBA" id="ARBA00004613"/>
    </source>
</evidence>
<feature type="binding site" description="axial binding residue" evidence="15">
    <location>
        <position position="45"/>
    </location>
    <ligand>
        <name>heme</name>
        <dbReference type="ChEBI" id="CHEBI:30413"/>
    </ligand>
    <ligandPart>
        <name>Fe</name>
        <dbReference type="ChEBI" id="CHEBI:18248"/>
    </ligandPart>
</feature>
<dbReference type="PROSITE" id="PS52012">
    <property type="entry name" value="CFEM"/>
    <property type="match status" value="1"/>
</dbReference>
<evidence type="ECO:0000256" key="7">
    <source>
        <dbReference type="ARBA" id="ARBA00022622"/>
    </source>
</evidence>
<dbReference type="PANTHER" id="PTHR37928:SF2">
    <property type="entry name" value="GPI ANCHORED CFEM DOMAIN PROTEIN (AFU_ORTHOLOGUE AFUA_6G10580)"/>
    <property type="match status" value="1"/>
</dbReference>
<evidence type="ECO:0000256" key="4">
    <source>
        <dbReference type="ARBA" id="ARBA00022475"/>
    </source>
</evidence>
<comment type="similarity">
    <text evidence="3">Belongs to the RBT5 family.</text>
</comment>
<evidence type="ECO:0000259" key="18">
    <source>
        <dbReference type="PROSITE" id="PS52012"/>
    </source>
</evidence>
<evidence type="ECO:0000256" key="9">
    <source>
        <dbReference type="ARBA" id="ARBA00022729"/>
    </source>
</evidence>
<dbReference type="EMBL" id="JBFXLQ010000039">
    <property type="protein sequence ID" value="KAL2864588.1"/>
    <property type="molecule type" value="Genomic_DNA"/>
</dbReference>
<evidence type="ECO:0000256" key="13">
    <source>
        <dbReference type="ARBA" id="ARBA00023180"/>
    </source>
</evidence>
<feature type="chain" id="PRO_5046854286" description="CFEM domain-containing protein" evidence="17">
    <location>
        <begin position="20"/>
        <end position="180"/>
    </location>
</feature>
<evidence type="ECO:0000256" key="1">
    <source>
        <dbReference type="ARBA" id="ARBA00004609"/>
    </source>
</evidence>
<evidence type="ECO:0000256" key="8">
    <source>
        <dbReference type="ARBA" id="ARBA00022723"/>
    </source>
</evidence>
<comment type="caution">
    <text evidence="19">The sequence shown here is derived from an EMBL/GenBank/DDBJ whole genome shotgun (WGS) entry which is preliminary data.</text>
</comment>
<evidence type="ECO:0000256" key="11">
    <source>
        <dbReference type="ARBA" id="ARBA00023136"/>
    </source>
</evidence>
<keyword evidence="20" id="KW-1185">Reference proteome</keyword>
<dbReference type="SMART" id="SM00747">
    <property type="entry name" value="CFEM"/>
    <property type="match status" value="1"/>
</dbReference>
<evidence type="ECO:0000313" key="20">
    <source>
        <dbReference type="Proteomes" id="UP001610432"/>
    </source>
</evidence>
<keyword evidence="6 15" id="KW-0349">Heme</keyword>
<evidence type="ECO:0000256" key="10">
    <source>
        <dbReference type="ARBA" id="ARBA00023004"/>
    </source>
</evidence>
<dbReference type="PANTHER" id="PTHR37928">
    <property type="entry name" value="CFEM DOMAIN PROTEIN (AFU_ORTHOLOGUE AFUA_6G14090)"/>
    <property type="match status" value="1"/>
</dbReference>
<dbReference type="InterPro" id="IPR051735">
    <property type="entry name" value="CFEM_domain"/>
</dbReference>
<dbReference type="InterPro" id="IPR008427">
    <property type="entry name" value="Extracellular_membr_CFEM_dom"/>
</dbReference>
<accession>A0ABR4LJ80</accession>
<evidence type="ECO:0000256" key="12">
    <source>
        <dbReference type="ARBA" id="ARBA00023157"/>
    </source>
</evidence>
<feature type="disulfide bond" evidence="15">
    <location>
        <begin position="50"/>
        <end position="83"/>
    </location>
</feature>
<dbReference type="GeneID" id="98148566"/>
<feature type="disulfide bond" evidence="15">
    <location>
        <begin position="41"/>
        <end position="48"/>
    </location>
</feature>
<feature type="signal peptide" evidence="17">
    <location>
        <begin position="1"/>
        <end position="19"/>
    </location>
</feature>
<keyword evidence="10 15" id="KW-0408">Iron</keyword>
<keyword evidence="13" id="KW-0325">Glycoprotein</keyword>
<feature type="region of interest" description="Disordered" evidence="16">
    <location>
        <begin position="98"/>
        <end position="156"/>
    </location>
</feature>
<evidence type="ECO:0000256" key="17">
    <source>
        <dbReference type="SAM" id="SignalP"/>
    </source>
</evidence>
<keyword evidence="9 17" id="KW-0732">Signal</keyword>
<evidence type="ECO:0000256" key="15">
    <source>
        <dbReference type="PROSITE-ProRule" id="PRU01356"/>
    </source>
</evidence>
<comment type="caution">
    <text evidence="15">Lacks conserved residue(s) required for the propagation of feature annotation.</text>
</comment>
<evidence type="ECO:0000313" key="19">
    <source>
        <dbReference type="EMBL" id="KAL2864588.1"/>
    </source>
</evidence>
<sequence>MKLHSLALALAACLSSAAAQGMAGLPSCAQECATGAIPKECSLIDVECICKTKSFVADMACCVSKSCEAGDQDAALDFANGICGGAGVSDLPQTATCASDSTTTTTASEPSETAATTTSTDSATGTETSAETPTETSSETSSESPSETPTDPETTDSAAVLRGKELGLLAGIAAGAAFLM</sequence>
<keyword evidence="5" id="KW-0964">Secreted</keyword>
<dbReference type="Pfam" id="PF05730">
    <property type="entry name" value="CFEM"/>
    <property type="match status" value="1"/>
</dbReference>
<feature type="domain" description="CFEM" evidence="18">
    <location>
        <begin position="1"/>
        <end position="111"/>
    </location>
</feature>
<gene>
    <name evidence="19" type="ORF">BJX67DRAFT_383635</name>
</gene>
<comment type="subcellular location">
    <subcellularLocation>
        <location evidence="1">Cell membrane</location>
        <topology evidence="1">Lipid-anchor</topology>
        <topology evidence="1">GPI-anchor</topology>
    </subcellularLocation>
    <subcellularLocation>
        <location evidence="2">Secreted</location>
    </subcellularLocation>
</comment>
<dbReference type="RefSeq" id="XP_070883567.1">
    <property type="nucleotide sequence ID" value="XM_071033494.1"/>
</dbReference>
<evidence type="ECO:0000256" key="14">
    <source>
        <dbReference type="ARBA" id="ARBA00023288"/>
    </source>
</evidence>
<keyword evidence="11" id="KW-0472">Membrane</keyword>
<reference evidence="19 20" key="1">
    <citation type="submission" date="2024-07" db="EMBL/GenBank/DDBJ databases">
        <title>Section-level genome sequencing and comparative genomics of Aspergillus sections Usti and Cavernicolus.</title>
        <authorList>
            <consortium name="Lawrence Berkeley National Laboratory"/>
            <person name="Nybo J.L."/>
            <person name="Vesth T.C."/>
            <person name="Theobald S."/>
            <person name="Frisvad J.C."/>
            <person name="Larsen T.O."/>
            <person name="Kjaerboelling I."/>
            <person name="Rothschild-Mancinelli K."/>
            <person name="Lyhne E.K."/>
            <person name="Kogle M.E."/>
            <person name="Barry K."/>
            <person name="Clum A."/>
            <person name="Na H."/>
            <person name="Ledsgaard L."/>
            <person name="Lin J."/>
            <person name="Lipzen A."/>
            <person name="Kuo A."/>
            <person name="Riley R."/>
            <person name="Mondo S."/>
            <person name="Labutti K."/>
            <person name="Haridas S."/>
            <person name="Pangalinan J."/>
            <person name="Salamov A.A."/>
            <person name="Simmons B.A."/>
            <person name="Magnuson J.K."/>
            <person name="Chen J."/>
            <person name="Drula E."/>
            <person name="Henrissat B."/>
            <person name="Wiebenga A."/>
            <person name="Lubbers R.J."/>
            <person name="Gomes A.C."/>
            <person name="Macurrencykelacurrency M.R."/>
            <person name="Stajich J."/>
            <person name="Grigoriev I.V."/>
            <person name="Mortensen U.H."/>
            <person name="De Vries R.P."/>
            <person name="Baker S.E."/>
            <person name="Andersen M.R."/>
        </authorList>
    </citation>
    <scope>NUCLEOTIDE SEQUENCE [LARGE SCALE GENOMIC DNA]</scope>
    <source>
        <strain evidence="19 20">CBS 449.75</strain>
    </source>
</reference>
<evidence type="ECO:0000256" key="5">
    <source>
        <dbReference type="ARBA" id="ARBA00022525"/>
    </source>
</evidence>
<keyword evidence="4" id="KW-1003">Cell membrane</keyword>
<evidence type="ECO:0000256" key="3">
    <source>
        <dbReference type="ARBA" id="ARBA00010031"/>
    </source>
</evidence>
<proteinExistence type="inferred from homology"/>